<organism evidence="2 3">
    <name type="scientific">Saccharospirillum salsuginis</name>
    <dbReference type="NCBI Taxonomy" id="418750"/>
    <lineage>
        <taxon>Bacteria</taxon>
        <taxon>Pseudomonadati</taxon>
        <taxon>Pseudomonadota</taxon>
        <taxon>Gammaproteobacteria</taxon>
        <taxon>Oceanospirillales</taxon>
        <taxon>Saccharospirillaceae</taxon>
        <taxon>Saccharospirillum</taxon>
    </lineage>
</organism>
<gene>
    <name evidence="2" type="ORF">GCM10007392_48750</name>
</gene>
<dbReference type="Gene3D" id="1.10.3920.10">
    <property type="entry name" value="PA2201 C-terminal domain-like"/>
    <property type="match status" value="1"/>
</dbReference>
<dbReference type="Proteomes" id="UP000626148">
    <property type="component" value="Unassembled WGS sequence"/>
</dbReference>
<dbReference type="AlphaFoldDB" id="A0A918NJS1"/>
<name>A0A918NJS1_9GAMM</name>
<accession>A0A918NJS1</accession>
<dbReference type="EMBL" id="BMXR01000023">
    <property type="protein sequence ID" value="GGX75968.1"/>
    <property type="molecule type" value="Genomic_DNA"/>
</dbReference>
<comment type="caution">
    <text evidence="2">The sequence shown here is derived from an EMBL/GenBank/DDBJ whole genome shotgun (WGS) entry which is preliminary data.</text>
</comment>
<evidence type="ECO:0000313" key="2">
    <source>
        <dbReference type="EMBL" id="GGX75968.1"/>
    </source>
</evidence>
<dbReference type="Pfam" id="PF08929">
    <property type="entry name" value="PoNi_C"/>
    <property type="match status" value="1"/>
</dbReference>
<protein>
    <recommendedName>
        <fullName evidence="1">PoNi C-terminal domain-containing protein</fullName>
    </recommendedName>
</protein>
<dbReference type="SUPFAM" id="SSF140731">
    <property type="entry name" value="PA2201 C-terminal domain-like"/>
    <property type="match status" value="1"/>
</dbReference>
<dbReference type="RefSeq" id="WP_189613786.1">
    <property type="nucleotide sequence ID" value="NZ_BMXR01000023.1"/>
</dbReference>
<reference evidence="2" key="2">
    <citation type="submission" date="2020-09" db="EMBL/GenBank/DDBJ databases">
        <authorList>
            <person name="Sun Q."/>
            <person name="Kim S."/>
        </authorList>
    </citation>
    <scope>NUCLEOTIDE SEQUENCE</scope>
    <source>
        <strain evidence="2">KCTC 22169</strain>
    </source>
</reference>
<feature type="domain" description="PoNi C-terminal" evidence="1">
    <location>
        <begin position="130"/>
        <end position="240"/>
    </location>
</feature>
<reference evidence="2" key="1">
    <citation type="journal article" date="2014" name="Int. J. Syst. Evol. Microbiol.">
        <title>Complete genome sequence of Corynebacterium casei LMG S-19264T (=DSM 44701T), isolated from a smear-ripened cheese.</title>
        <authorList>
            <consortium name="US DOE Joint Genome Institute (JGI-PGF)"/>
            <person name="Walter F."/>
            <person name="Albersmeier A."/>
            <person name="Kalinowski J."/>
            <person name="Ruckert C."/>
        </authorList>
    </citation>
    <scope>NUCLEOTIDE SEQUENCE</scope>
    <source>
        <strain evidence="2">KCTC 22169</strain>
    </source>
</reference>
<sequence length="247" mass="29422">MVTRQTEFADAHKLEDYLVRLETKGMPRFNSTLNRADIDERRRDISSYSRFKTQLQIVFLKYTLGYRIEDVAVECQQMLEFFEYHLNHQRSPFDMDFSQYILSVWALSAGFLFNANPSDDLLKKIPFSGRDMLVDRLLHCFNRAHAPTQEVLFPRVYGSLLQALGQYDTEPRNTLISRFLSGYFDGLKHYEAFWSESHLEADPRYYRHFGYWVFELGTLVIDARWDDYEFKGSPIYPKQLVDWKRTQ</sequence>
<keyword evidence="3" id="KW-1185">Reference proteome</keyword>
<evidence type="ECO:0000259" key="1">
    <source>
        <dbReference type="Pfam" id="PF08929"/>
    </source>
</evidence>
<evidence type="ECO:0000313" key="3">
    <source>
        <dbReference type="Proteomes" id="UP000626148"/>
    </source>
</evidence>
<dbReference type="InterPro" id="IPR015025">
    <property type="entry name" value="PoNi_C"/>
</dbReference>
<proteinExistence type="predicted"/>
<dbReference type="InterPro" id="IPR028983">
    <property type="entry name" value="PA2201-like_C"/>
</dbReference>